<keyword evidence="2" id="KW-0677">Repeat</keyword>
<dbReference type="AlphaFoldDB" id="A0A4S4LKL8"/>
<accession>A0A4S4LKL8</accession>
<evidence type="ECO:0000256" key="2">
    <source>
        <dbReference type="ARBA" id="ARBA00022737"/>
    </source>
</evidence>
<keyword evidence="4" id="KW-0862">Zinc</keyword>
<evidence type="ECO:0000313" key="9">
    <source>
        <dbReference type="Proteomes" id="UP000308199"/>
    </source>
</evidence>
<feature type="compositionally biased region" description="Basic and acidic residues" evidence="6">
    <location>
        <begin position="104"/>
        <end position="126"/>
    </location>
</feature>
<dbReference type="InterPro" id="IPR050329">
    <property type="entry name" value="GLI_C2H2-zinc-finger"/>
</dbReference>
<dbReference type="Proteomes" id="UP000308199">
    <property type="component" value="Unassembled WGS sequence"/>
</dbReference>
<sequence length="487" mass="54762">MHNVCSHRRLTQFFPCDVKTPHETPLLTSRVQWSAENANSERVPVSDDFKEKDEHLKDSPVLSEIVELMSECEHSSADSHPPQGLREHVKTPSQDDGSVLFRSDAPDTETRTPHFPGDRDIIDRRYPSTSPTPPSQHSSELQTPSPVGNSPKDWKPSYSESTSSALDLRLSPHLPSRDERNTRIGSWRLSSAPENYRYGQAIHGHYSSHSDLRRMEYSPSISTSSVPPSPPTKLPSIHHLNATLPVNTGCTPGVLHWHFRESMMPGVKPSSPFAHDSIDERDMIDSPSSLGSPQVLPPLLPHILSQTYSPCMQTAPSILMVGPTQPTDSMRNKNAWKDHTQLVRGPNNQTEFRCVWRIGHAGETTDLCGYTAKRHLVKRHIETRHLEIKNHICPFCAKAFPQRVSLNIHVNRHTGATPHPCRYGECDKKFSDPARRHKHMVEAHGYNPQGPRKRYRTTDSYHNNSHFETLAPWTATSNGAEGRVVSG</sequence>
<keyword evidence="9" id="KW-1185">Reference proteome</keyword>
<dbReference type="GO" id="GO:0000981">
    <property type="term" value="F:DNA-binding transcription factor activity, RNA polymerase II-specific"/>
    <property type="evidence" value="ECO:0007669"/>
    <property type="project" value="TreeGrafter"/>
</dbReference>
<feature type="region of interest" description="Disordered" evidence="6">
    <location>
        <begin position="71"/>
        <end position="180"/>
    </location>
</feature>
<reference evidence="8 9" key="1">
    <citation type="submission" date="2019-02" db="EMBL/GenBank/DDBJ databases">
        <title>Genome sequencing of the rare red list fungi Phellinidium pouzarii.</title>
        <authorList>
            <person name="Buettner E."/>
            <person name="Kellner H."/>
        </authorList>
    </citation>
    <scope>NUCLEOTIDE SEQUENCE [LARGE SCALE GENOMIC DNA]</scope>
    <source>
        <strain evidence="8 9">DSM 108285</strain>
    </source>
</reference>
<dbReference type="Gene3D" id="3.30.160.60">
    <property type="entry name" value="Classic Zinc Finger"/>
    <property type="match status" value="1"/>
</dbReference>
<evidence type="ECO:0000256" key="3">
    <source>
        <dbReference type="ARBA" id="ARBA00022771"/>
    </source>
</evidence>
<dbReference type="InterPro" id="IPR036236">
    <property type="entry name" value="Znf_C2H2_sf"/>
</dbReference>
<dbReference type="GO" id="GO:0045944">
    <property type="term" value="P:positive regulation of transcription by RNA polymerase II"/>
    <property type="evidence" value="ECO:0007669"/>
    <property type="project" value="UniProtKB-ARBA"/>
</dbReference>
<dbReference type="GO" id="GO:0005634">
    <property type="term" value="C:nucleus"/>
    <property type="evidence" value="ECO:0007669"/>
    <property type="project" value="UniProtKB-ARBA"/>
</dbReference>
<feature type="compositionally biased region" description="Basic and acidic residues" evidence="6">
    <location>
        <begin position="44"/>
        <end position="57"/>
    </location>
</feature>
<dbReference type="SMART" id="SM00355">
    <property type="entry name" value="ZnF_C2H2"/>
    <property type="match status" value="2"/>
</dbReference>
<evidence type="ECO:0000313" key="8">
    <source>
        <dbReference type="EMBL" id="THH11938.1"/>
    </source>
</evidence>
<feature type="domain" description="C2H2-type" evidence="7">
    <location>
        <begin position="391"/>
        <end position="418"/>
    </location>
</feature>
<dbReference type="OrthoDB" id="8922241at2759"/>
<dbReference type="PANTHER" id="PTHR19818:SF139">
    <property type="entry name" value="PAIR-RULE PROTEIN ODD-PAIRED"/>
    <property type="match status" value="1"/>
</dbReference>
<dbReference type="InterPro" id="IPR013087">
    <property type="entry name" value="Znf_C2H2_type"/>
</dbReference>
<evidence type="ECO:0000256" key="5">
    <source>
        <dbReference type="PROSITE-ProRule" id="PRU00042"/>
    </source>
</evidence>
<dbReference type="PROSITE" id="PS50157">
    <property type="entry name" value="ZINC_FINGER_C2H2_2"/>
    <property type="match status" value="1"/>
</dbReference>
<evidence type="ECO:0000256" key="4">
    <source>
        <dbReference type="ARBA" id="ARBA00022833"/>
    </source>
</evidence>
<evidence type="ECO:0000259" key="7">
    <source>
        <dbReference type="PROSITE" id="PS50157"/>
    </source>
</evidence>
<evidence type="ECO:0000256" key="1">
    <source>
        <dbReference type="ARBA" id="ARBA00022723"/>
    </source>
</evidence>
<dbReference type="GO" id="GO:0000978">
    <property type="term" value="F:RNA polymerase II cis-regulatory region sequence-specific DNA binding"/>
    <property type="evidence" value="ECO:0007669"/>
    <property type="project" value="TreeGrafter"/>
</dbReference>
<evidence type="ECO:0000256" key="6">
    <source>
        <dbReference type="SAM" id="MobiDB-lite"/>
    </source>
</evidence>
<gene>
    <name evidence="8" type="ORF">EW145_g317</name>
</gene>
<comment type="caution">
    <text evidence="8">The sequence shown here is derived from an EMBL/GenBank/DDBJ whole genome shotgun (WGS) entry which is preliminary data.</text>
</comment>
<name>A0A4S4LKL8_9AGAM</name>
<dbReference type="PROSITE" id="PS00028">
    <property type="entry name" value="ZINC_FINGER_C2H2_1"/>
    <property type="match status" value="2"/>
</dbReference>
<dbReference type="SUPFAM" id="SSF57667">
    <property type="entry name" value="beta-beta-alpha zinc fingers"/>
    <property type="match status" value="1"/>
</dbReference>
<protein>
    <recommendedName>
        <fullName evidence="7">C2H2-type domain-containing protein</fullName>
    </recommendedName>
</protein>
<dbReference type="GO" id="GO:0008270">
    <property type="term" value="F:zinc ion binding"/>
    <property type="evidence" value="ECO:0007669"/>
    <property type="project" value="UniProtKB-KW"/>
</dbReference>
<keyword evidence="3 5" id="KW-0863">Zinc-finger</keyword>
<dbReference type="EMBL" id="SGPK01000006">
    <property type="protein sequence ID" value="THH11938.1"/>
    <property type="molecule type" value="Genomic_DNA"/>
</dbReference>
<dbReference type="PANTHER" id="PTHR19818">
    <property type="entry name" value="ZINC FINGER PROTEIN ZIC AND GLI"/>
    <property type="match status" value="1"/>
</dbReference>
<feature type="region of interest" description="Disordered" evidence="6">
    <location>
        <begin position="37"/>
        <end position="57"/>
    </location>
</feature>
<proteinExistence type="predicted"/>
<organism evidence="8 9">
    <name type="scientific">Phellinidium pouzarii</name>
    <dbReference type="NCBI Taxonomy" id="167371"/>
    <lineage>
        <taxon>Eukaryota</taxon>
        <taxon>Fungi</taxon>
        <taxon>Dikarya</taxon>
        <taxon>Basidiomycota</taxon>
        <taxon>Agaricomycotina</taxon>
        <taxon>Agaricomycetes</taxon>
        <taxon>Hymenochaetales</taxon>
        <taxon>Hymenochaetaceae</taxon>
        <taxon>Phellinidium</taxon>
    </lineage>
</organism>
<keyword evidence="1" id="KW-0479">Metal-binding</keyword>